<keyword evidence="2" id="KW-1185">Reference proteome</keyword>
<proteinExistence type="predicted"/>
<dbReference type="EMBL" id="JACIDS010000007">
    <property type="protein sequence ID" value="MBB3933698.1"/>
    <property type="molecule type" value="Genomic_DNA"/>
</dbReference>
<name>A0A840AX24_9HYPH</name>
<gene>
    <name evidence="1" type="ORF">GGR25_004776</name>
</gene>
<dbReference type="InterPro" id="IPR017042">
    <property type="entry name" value="UCP036055"/>
</dbReference>
<reference evidence="1 2" key="1">
    <citation type="submission" date="2020-08" db="EMBL/GenBank/DDBJ databases">
        <title>Genomic Encyclopedia of Type Strains, Phase IV (KMG-IV): sequencing the most valuable type-strain genomes for metagenomic binning, comparative biology and taxonomic classification.</title>
        <authorList>
            <person name="Goeker M."/>
        </authorList>
    </citation>
    <scope>NUCLEOTIDE SEQUENCE [LARGE SCALE GENOMIC DNA]</scope>
    <source>
        <strain evidence="1 2">DSM 25966</strain>
    </source>
</reference>
<evidence type="ECO:0000313" key="2">
    <source>
        <dbReference type="Proteomes" id="UP000553963"/>
    </source>
</evidence>
<dbReference type="AlphaFoldDB" id="A0A840AX24"/>
<evidence type="ECO:0000313" key="1">
    <source>
        <dbReference type="EMBL" id="MBB3933698.1"/>
    </source>
</evidence>
<dbReference type="Proteomes" id="UP000553963">
    <property type="component" value="Unassembled WGS sequence"/>
</dbReference>
<dbReference type="PIRSF" id="PIRSF036055">
    <property type="entry name" value="UCP036055"/>
    <property type="match status" value="1"/>
</dbReference>
<sequence length="182" mass="19535">MPNALAAAGQPGGGHVFTPAHKEDLMSAHIIHDHAPIGSLVAWSDGTPRPPERHRKKLAAWQSRNSRGRLISKGGGRAIGNLSLSATFTLHEADYGADGVIAIRVHRIFSVESALSFTIVERPAIGSVRVFDRAGENAELVYLAPHRAAAEEWLSRHGYPRAVLDEVTEDEVGADIVEGRAA</sequence>
<protein>
    <submittedName>
        <fullName evidence="1">Uncharacterized protein</fullName>
    </submittedName>
</protein>
<organism evidence="1 2">
    <name type="scientific">Kaistia hirudinis</name>
    <dbReference type="NCBI Taxonomy" id="1293440"/>
    <lineage>
        <taxon>Bacteria</taxon>
        <taxon>Pseudomonadati</taxon>
        <taxon>Pseudomonadota</taxon>
        <taxon>Alphaproteobacteria</taxon>
        <taxon>Hyphomicrobiales</taxon>
        <taxon>Kaistiaceae</taxon>
        <taxon>Kaistia</taxon>
    </lineage>
</organism>
<accession>A0A840AX24</accession>
<comment type="caution">
    <text evidence="1">The sequence shown here is derived from an EMBL/GenBank/DDBJ whole genome shotgun (WGS) entry which is preliminary data.</text>
</comment>